<evidence type="ECO:0000313" key="4">
    <source>
        <dbReference type="EMBL" id="CAJ1951842.1"/>
    </source>
</evidence>
<dbReference type="SUPFAM" id="SSF51735">
    <property type="entry name" value="NAD(P)-binding Rossmann-fold domains"/>
    <property type="match status" value="1"/>
</dbReference>
<keyword evidence="5" id="KW-1185">Reference proteome</keyword>
<comment type="caution">
    <text evidence="4">The sequence shown here is derived from an EMBL/GenBank/DDBJ whole genome shotgun (WGS) entry which is preliminary data.</text>
</comment>
<feature type="domain" description="NAD(P)-binding" evidence="3">
    <location>
        <begin position="121"/>
        <end position="324"/>
    </location>
</feature>
<evidence type="ECO:0000256" key="1">
    <source>
        <dbReference type="SAM" id="MobiDB-lite"/>
    </source>
</evidence>
<gene>
    <name evidence="4" type="ORF">CYCCA115_LOCUS13265</name>
</gene>
<name>A0AAD2FSJ7_9STRA</name>
<feature type="signal peptide" evidence="2">
    <location>
        <begin position="1"/>
        <end position="19"/>
    </location>
</feature>
<evidence type="ECO:0000256" key="2">
    <source>
        <dbReference type="SAM" id="SignalP"/>
    </source>
</evidence>
<dbReference type="InterPro" id="IPR036291">
    <property type="entry name" value="NAD(P)-bd_dom_sf"/>
</dbReference>
<accession>A0AAD2FSJ7</accession>
<proteinExistence type="predicted"/>
<dbReference type="Pfam" id="PF13460">
    <property type="entry name" value="NAD_binding_10"/>
    <property type="match status" value="1"/>
</dbReference>
<evidence type="ECO:0000313" key="5">
    <source>
        <dbReference type="Proteomes" id="UP001295423"/>
    </source>
</evidence>
<feature type="region of interest" description="Disordered" evidence="1">
    <location>
        <begin position="44"/>
        <end position="68"/>
    </location>
</feature>
<protein>
    <recommendedName>
        <fullName evidence="3">NAD(P)-binding domain-containing protein</fullName>
    </recommendedName>
</protein>
<dbReference type="PANTHER" id="PTHR15020">
    <property type="entry name" value="FLAVIN REDUCTASE-RELATED"/>
    <property type="match status" value="1"/>
</dbReference>
<dbReference type="PANTHER" id="PTHR15020:SF11">
    <property type="entry name" value="OS06G0360300 PROTEIN"/>
    <property type="match status" value="1"/>
</dbReference>
<dbReference type="InterPro" id="IPR016040">
    <property type="entry name" value="NAD(P)-bd_dom"/>
</dbReference>
<evidence type="ECO:0000259" key="3">
    <source>
        <dbReference type="Pfam" id="PF13460"/>
    </source>
</evidence>
<sequence length="395" mass="41873">MFRLLVPLVGTLLCHSSNSFVLRSPISTGNTGCHSPIVTSALRQQKQAADDWDPQQQEPTDQELSHSDGSILFKRRDAMTASRDCAILLSTMLLGSPLAEAATDGAAGIGADPKHPVVILGAGGQCGKLCTQILISKGLYVLATTRDGRAVLKEDSPFVTYASCDITKETVVNQALSGASGVIFAASASGKAKGGVARDVDYIGAMNTATACIQQKVPKLVLLSAGTVTRPDAPAFKQTNYFVKDYFGEKFMDYKIAGESAVRDIYAAQKQQGGKGQLGYTIIRPGALNGRPSKGPAKLHLSQGDIYSSEISREDVALVTVEALLKGKDTDFVTFELNQIGGLKKCIASLDDLPSELVHAGAPTFSELLGGLVTDSDMKAKYPNVVNDFRGDIVR</sequence>
<dbReference type="Proteomes" id="UP001295423">
    <property type="component" value="Unassembled WGS sequence"/>
</dbReference>
<dbReference type="AlphaFoldDB" id="A0AAD2FSJ7"/>
<keyword evidence="2" id="KW-0732">Signal</keyword>
<reference evidence="4" key="1">
    <citation type="submission" date="2023-08" db="EMBL/GenBank/DDBJ databases">
        <authorList>
            <person name="Audoor S."/>
            <person name="Bilcke G."/>
        </authorList>
    </citation>
    <scope>NUCLEOTIDE SEQUENCE</scope>
</reference>
<feature type="chain" id="PRO_5041962914" description="NAD(P)-binding domain-containing protein" evidence="2">
    <location>
        <begin position="20"/>
        <end position="395"/>
    </location>
</feature>
<dbReference type="Gene3D" id="3.40.50.720">
    <property type="entry name" value="NAD(P)-binding Rossmann-like Domain"/>
    <property type="match status" value="1"/>
</dbReference>
<dbReference type="EMBL" id="CAKOGP040001792">
    <property type="protein sequence ID" value="CAJ1951842.1"/>
    <property type="molecule type" value="Genomic_DNA"/>
</dbReference>
<organism evidence="4 5">
    <name type="scientific">Cylindrotheca closterium</name>
    <dbReference type="NCBI Taxonomy" id="2856"/>
    <lineage>
        <taxon>Eukaryota</taxon>
        <taxon>Sar</taxon>
        <taxon>Stramenopiles</taxon>
        <taxon>Ochrophyta</taxon>
        <taxon>Bacillariophyta</taxon>
        <taxon>Bacillariophyceae</taxon>
        <taxon>Bacillariophycidae</taxon>
        <taxon>Bacillariales</taxon>
        <taxon>Bacillariaceae</taxon>
        <taxon>Cylindrotheca</taxon>
    </lineage>
</organism>